<feature type="chain" id="PRO_5035937229" evidence="2">
    <location>
        <begin position="31"/>
        <end position="251"/>
    </location>
</feature>
<keyword evidence="4" id="KW-1185">Reference proteome</keyword>
<gene>
    <name evidence="3" type="ORF">KDA82_07840</name>
</gene>
<sequence>MPRIRSRLVTVPLTAVAAALTLTAAVQAGAAEPSAEGGTGSTSKAGAAASAPCLENATTLIGDIDGDGLPDRISNPGNDGTKMTVQFGIKGGSFDEKFTVAELVGANKGEETTAAVADFQNDGILDLVVNVIEPSGGDDPATARIAEYRPGPLDRTDLSSDDTVKAGLGERGEIWGLAVADYNGDKLPDLAIHNNTGDGTAEREVRLGQPGTGIEDINYDDNAKYGEDNATWGEPPAMPTDGWSKFYKACA</sequence>
<comment type="caution">
    <text evidence="3">The sequence shown here is derived from an EMBL/GenBank/DDBJ whole genome shotgun (WGS) entry which is preliminary data.</text>
</comment>
<evidence type="ECO:0000256" key="1">
    <source>
        <dbReference type="ARBA" id="ARBA00022729"/>
    </source>
</evidence>
<name>A0A8T4ISX9_9ACTN</name>
<feature type="signal peptide" evidence="2">
    <location>
        <begin position="1"/>
        <end position="30"/>
    </location>
</feature>
<proteinExistence type="predicted"/>
<reference evidence="3" key="1">
    <citation type="submission" date="2021-04" db="EMBL/GenBank/DDBJ databases">
        <title>Sequencing of actinobacteria type strains.</title>
        <authorList>
            <person name="Nguyen G.-S."/>
            <person name="Wentzel A."/>
        </authorList>
    </citation>
    <scope>NUCLEOTIDE SEQUENCE</scope>
    <source>
        <strain evidence="3">DSM 42095</strain>
    </source>
</reference>
<accession>A0A8T4ISX9</accession>
<keyword evidence="1 2" id="KW-0732">Signal</keyword>
<dbReference type="InterPro" id="IPR028994">
    <property type="entry name" value="Integrin_alpha_N"/>
</dbReference>
<dbReference type="Pfam" id="PF13517">
    <property type="entry name" value="FG-GAP_3"/>
    <property type="match status" value="1"/>
</dbReference>
<dbReference type="SUPFAM" id="SSF69318">
    <property type="entry name" value="Integrin alpha N-terminal domain"/>
    <property type="match status" value="1"/>
</dbReference>
<evidence type="ECO:0000313" key="3">
    <source>
        <dbReference type="EMBL" id="MBR7672927.1"/>
    </source>
</evidence>
<dbReference type="Proteomes" id="UP000675554">
    <property type="component" value="Unassembled WGS sequence"/>
</dbReference>
<dbReference type="EMBL" id="JAGSMN010000145">
    <property type="protein sequence ID" value="MBR7672927.1"/>
    <property type="molecule type" value="Genomic_DNA"/>
</dbReference>
<evidence type="ECO:0000256" key="2">
    <source>
        <dbReference type="SAM" id="SignalP"/>
    </source>
</evidence>
<dbReference type="AlphaFoldDB" id="A0A8T4ISX9"/>
<protein>
    <submittedName>
        <fullName evidence="3">VCBS repeat-containing protein</fullName>
    </submittedName>
</protein>
<evidence type="ECO:0000313" key="4">
    <source>
        <dbReference type="Proteomes" id="UP000675554"/>
    </source>
</evidence>
<dbReference type="Gene3D" id="2.130.10.130">
    <property type="entry name" value="Integrin alpha, N-terminal"/>
    <property type="match status" value="1"/>
</dbReference>
<dbReference type="InterPro" id="IPR013517">
    <property type="entry name" value="FG-GAP"/>
</dbReference>
<organism evidence="3 4">
    <name type="scientific">Streptomyces daliensis</name>
    <dbReference type="NCBI Taxonomy" id="299421"/>
    <lineage>
        <taxon>Bacteria</taxon>
        <taxon>Bacillati</taxon>
        <taxon>Actinomycetota</taxon>
        <taxon>Actinomycetes</taxon>
        <taxon>Kitasatosporales</taxon>
        <taxon>Streptomycetaceae</taxon>
        <taxon>Streptomyces</taxon>
    </lineage>
</organism>